<dbReference type="SUPFAM" id="SSF47473">
    <property type="entry name" value="EF-hand"/>
    <property type="match status" value="1"/>
</dbReference>
<protein>
    <recommendedName>
        <fullName evidence="1">EF-hand domain-containing protein</fullName>
    </recommendedName>
</protein>
<evidence type="ECO:0000259" key="1">
    <source>
        <dbReference type="PROSITE" id="PS50222"/>
    </source>
</evidence>
<evidence type="ECO:0000313" key="3">
    <source>
        <dbReference type="Proteomes" id="UP001186944"/>
    </source>
</evidence>
<comment type="caution">
    <text evidence="2">The sequence shown here is derived from an EMBL/GenBank/DDBJ whole genome shotgun (WGS) entry which is preliminary data.</text>
</comment>
<dbReference type="Proteomes" id="UP001186944">
    <property type="component" value="Unassembled WGS sequence"/>
</dbReference>
<keyword evidence="3" id="KW-1185">Reference proteome</keyword>
<dbReference type="GO" id="GO:0005509">
    <property type="term" value="F:calcium ion binding"/>
    <property type="evidence" value="ECO:0007669"/>
    <property type="project" value="InterPro"/>
</dbReference>
<dbReference type="AlphaFoldDB" id="A0AA88YXN4"/>
<sequence>MQRYTFQLSVGNKIKVKMDSSDVKDEVPVQRDMVKNIAENFEKQRKLQNTDTDRKPLYTTEEEAKLLEKYKSMSNGKLDIYLKFFKQADKDNLGFLTVHQFAEAVRKRGFKGKDWEITVRMK</sequence>
<organism evidence="2 3">
    <name type="scientific">Pinctada imbricata</name>
    <name type="common">Atlantic pearl-oyster</name>
    <name type="synonym">Pinctada martensii</name>
    <dbReference type="NCBI Taxonomy" id="66713"/>
    <lineage>
        <taxon>Eukaryota</taxon>
        <taxon>Metazoa</taxon>
        <taxon>Spiralia</taxon>
        <taxon>Lophotrochozoa</taxon>
        <taxon>Mollusca</taxon>
        <taxon>Bivalvia</taxon>
        <taxon>Autobranchia</taxon>
        <taxon>Pteriomorphia</taxon>
        <taxon>Pterioida</taxon>
        <taxon>Pterioidea</taxon>
        <taxon>Pteriidae</taxon>
        <taxon>Pinctada</taxon>
    </lineage>
</organism>
<name>A0AA88YXN4_PINIB</name>
<dbReference type="PROSITE" id="PS50222">
    <property type="entry name" value="EF_HAND_2"/>
    <property type="match status" value="1"/>
</dbReference>
<accession>A0AA88YXN4</accession>
<evidence type="ECO:0000313" key="2">
    <source>
        <dbReference type="EMBL" id="KAK3108993.1"/>
    </source>
</evidence>
<dbReference type="EMBL" id="VSWD01000001">
    <property type="protein sequence ID" value="KAK3108993.1"/>
    <property type="molecule type" value="Genomic_DNA"/>
</dbReference>
<reference evidence="2" key="1">
    <citation type="submission" date="2019-08" db="EMBL/GenBank/DDBJ databases">
        <title>The improved chromosome-level genome for the pearl oyster Pinctada fucata martensii using PacBio sequencing and Hi-C.</title>
        <authorList>
            <person name="Zheng Z."/>
        </authorList>
    </citation>
    <scope>NUCLEOTIDE SEQUENCE</scope>
    <source>
        <strain evidence="2">ZZ-2019</strain>
        <tissue evidence="2">Adductor muscle</tissue>
    </source>
</reference>
<gene>
    <name evidence="2" type="ORF">FSP39_020410</name>
</gene>
<dbReference type="InterPro" id="IPR011992">
    <property type="entry name" value="EF-hand-dom_pair"/>
</dbReference>
<dbReference type="InterPro" id="IPR002048">
    <property type="entry name" value="EF_hand_dom"/>
</dbReference>
<proteinExistence type="predicted"/>
<feature type="domain" description="EF-hand" evidence="1">
    <location>
        <begin position="76"/>
        <end position="111"/>
    </location>
</feature>